<dbReference type="AlphaFoldDB" id="A0AA36NQI1"/>
<dbReference type="PANTHER" id="PTHR30185">
    <property type="entry name" value="CRYPTIC BETA-GLUCOSIDE BGL OPERON ANTITERMINATOR"/>
    <property type="match status" value="1"/>
</dbReference>
<dbReference type="PANTHER" id="PTHR30185:SF12">
    <property type="entry name" value="TRANSCRIPTIONAL REGULATOR MANR"/>
    <property type="match status" value="1"/>
</dbReference>
<name>A0AA36NQI1_STRG3</name>
<dbReference type="InterPro" id="IPR036388">
    <property type="entry name" value="WH-like_DNA-bd_sf"/>
</dbReference>
<dbReference type="Proteomes" id="UP000001517">
    <property type="component" value="Chromosome"/>
</dbReference>
<organism evidence="1 2">
    <name type="scientific">Streptococcus gallolyticus (strain UCN34)</name>
    <dbReference type="NCBI Taxonomy" id="637909"/>
    <lineage>
        <taxon>Bacteria</taxon>
        <taxon>Bacillati</taxon>
        <taxon>Bacillota</taxon>
        <taxon>Bacilli</taxon>
        <taxon>Lactobacillales</taxon>
        <taxon>Streptococcaceae</taxon>
        <taxon>Streptococcus</taxon>
    </lineage>
</organism>
<protein>
    <submittedName>
        <fullName evidence="1">Transcription antiterminator</fullName>
    </submittedName>
</protein>
<evidence type="ECO:0000313" key="2">
    <source>
        <dbReference type="Proteomes" id="UP000001517"/>
    </source>
</evidence>
<proteinExistence type="predicted"/>
<reference evidence="1 2" key="1">
    <citation type="journal article" date="2010" name="J. Bacteriol.">
        <title>Genome sequence of Streptococcus gallolyticus: insights into its adaptation to the bovine rumen and its ability to cause endocarditis.</title>
        <authorList>
            <person name="Rusniok C."/>
            <person name="Couve E."/>
            <person name="Da Cunha V."/>
            <person name="El Gana R."/>
            <person name="Zidane N."/>
            <person name="Bouchier C."/>
            <person name="Poyart C."/>
            <person name="Leclercq R."/>
            <person name="Trieu-Cuot P."/>
            <person name="Glaser P."/>
        </authorList>
    </citation>
    <scope>NUCLEOTIDE SEQUENCE [LARGE SCALE GENOMIC DNA]</scope>
    <source>
        <strain evidence="1 2">UCN34</strain>
    </source>
</reference>
<sequence>MKRQLSKQQFDVLDYINDSIEIISIVDLCHKFSISDRTLRKIISNLNAVSEIVKLKRGQGYYIARESKDEVEDIIQENLLHNYLLYSGDDERIDYIIGKVLISEKPVSMSQIAEKFYISKSSVQGDMIQARKWFEENQITFIVSSKGQSISLSKFERIKFLVNYISNNFDSVTMMERFFNNIFEYVLFQELIEVVHRFLISEASHTSDSNTIFFISWIIVLMNNPLVEGDFSINNSIDNSDIFARLRFTLQRELTIELSEVNWNIIEYIFNRVILGYSTVEERQLSKDIVNQFSIILSNEYGVLVQEKYQERLELQIRKIIRNIELKFDRGAKIDLEIQNNFPLAYEISMIFSELFAENNLQVSQSNISYLGLIVNDMITDLFRETVELLVVSNLPEIFENYLSDSILKTVNTRNVLIKTLSLYEFNNNTEYYSSSNVIVLDIGNKLGKVCKDLKISQVSVNPLFTEKDVKKISNLLIQKRKVMRKARKIEAAHCILKKGILNYAYLNHDELITMLNFYGVRRMCFINDVLIVKSNANKNHLDIIALKDKVFSQNFPTKNVIFYSVAIDSDEKEYVKIIEPLLVKNLSKYEKSQLKDKKDLLSLLLGSVENDVSLE</sequence>
<dbReference type="RefSeq" id="WP_012961852.1">
    <property type="nucleotide sequence ID" value="NC_013798.1"/>
</dbReference>
<accession>A0AA36NQI1</accession>
<evidence type="ECO:0000313" key="1">
    <source>
        <dbReference type="EMBL" id="CBI13412.1"/>
    </source>
</evidence>
<dbReference type="Gene3D" id="1.10.10.10">
    <property type="entry name" value="Winged helix-like DNA-binding domain superfamily/Winged helix DNA-binding domain"/>
    <property type="match status" value="1"/>
</dbReference>
<dbReference type="KEGG" id="sga:GALLO_0920"/>
<dbReference type="EMBL" id="FN597254">
    <property type="protein sequence ID" value="CBI13412.1"/>
    <property type="molecule type" value="Genomic_DNA"/>
</dbReference>
<dbReference type="InterPro" id="IPR050661">
    <property type="entry name" value="BglG_antiterminators"/>
</dbReference>
<gene>
    <name evidence="1" type="ordered locus">GALLO_0920</name>
</gene>